<dbReference type="EMBL" id="CP048685">
    <property type="protein sequence ID" value="QPJ62478.1"/>
    <property type="molecule type" value="Genomic_DNA"/>
</dbReference>
<evidence type="ECO:0000256" key="1">
    <source>
        <dbReference type="SAM" id="Phobius"/>
    </source>
</evidence>
<dbReference type="PROSITE" id="PS00409">
    <property type="entry name" value="PROKAR_NTER_METHYL"/>
    <property type="match status" value="1"/>
</dbReference>
<dbReference type="KEGG" id="nli:G3M70_11595"/>
<gene>
    <name evidence="2" type="ORF">G3M70_11595</name>
</gene>
<evidence type="ECO:0000313" key="3">
    <source>
        <dbReference type="Proteomes" id="UP000594688"/>
    </source>
</evidence>
<feature type="transmembrane region" description="Helical" evidence="1">
    <location>
        <begin position="12"/>
        <end position="36"/>
    </location>
</feature>
<evidence type="ECO:0000313" key="2">
    <source>
        <dbReference type="EMBL" id="QPJ62478.1"/>
    </source>
</evidence>
<protein>
    <submittedName>
        <fullName evidence="2">Prepilin-type N-terminal cleavage/methylation domain-containing protein</fullName>
    </submittedName>
</protein>
<reference evidence="2 3" key="1">
    <citation type="submission" date="2020-02" db="EMBL/GenBank/DDBJ databases">
        <title>Genomic and physiological characterization of two novel Nitrospinaceae genera.</title>
        <authorList>
            <person name="Mueller A.J."/>
            <person name="Jung M.-Y."/>
            <person name="Strachan C.R."/>
            <person name="Herbold C.W."/>
            <person name="Kirkegaard R.H."/>
            <person name="Daims H."/>
        </authorList>
    </citation>
    <scope>NUCLEOTIDE SEQUENCE [LARGE SCALE GENOMIC DNA]</scope>
    <source>
        <strain evidence="2">EB</strain>
    </source>
</reference>
<name>A0A7T0G109_9BACT</name>
<organism evidence="2 3">
    <name type="scientific">Candidatus Nitronauta litoralis</name>
    <dbReference type="NCBI Taxonomy" id="2705533"/>
    <lineage>
        <taxon>Bacteria</taxon>
        <taxon>Pseudomonadati</taxon>
        <taxon>Nitrospinota/Tectimicrobiota group</taxon>
        <taxon>Nitrospinota</taxon>
        <taxon>Nitrospinia</taxon>
        <taxon>Nitrospinales</taxon>
        <taxon>Nitrospinaceae</taxon>
        <taxon>Candidatus Nitronauta</taxon>
    </lineage>
</organism>
<accession>A0A7T0G109</accession>
<keyword evidence="1" id="KW-0812">Transmembrane</keyword>
<sequence>MNNNSIRFDQSGFTLLELLLVVTLLSTTAFMTLSAVENNSDQIRFEDTRNRLSLFRTAILGSNNLAPAPGDPLTGYVVDNGVLPGNIDALVNLPANFDPYILMDPIFDPNPDSNGWNNGPALPAVGGEIPLSNPAQQLLKGHRNFYLQGASNGFYRDGWGTTGVGGGGGGGVDCPTDPLPVGGGEGNLNDALNHGWCVTTQLATVGPFTGQPNNFFADSAGRDSVAGALTGDFYEQDIVMQEPVQQTDWQTTIQALTTVTIVNASGVDINLSDATSPPVLNTNLRAALLFYRNDFNAGTSGQWRRVSTDISLAGCLDGTGDGLCNGNAAAPAPPKTTAAFPANVQGVPAGEHLLVLVDDVDGTINTNDDTTTLTAGIGTAGFVNGTRVRFYPRGGTPTLQLTIR</sequence>
<dbReference type="NCBIfam" id="TIGR02532">
    <property type="entry name" value="IV_pilin_GFxxxE"/>
    <property type="match status" value="1"/>
</dbReference>
<proteinExistence type="predicted"/>
<dbReference type="Proteomes" id="UP000594688">
    <property type="component" value="Chromosome"/>
</dbReference>
<dbReference type="AlphaFoldDB" id="A0A7T0G109"/>
<keyword evidence="1" id="KW-1133">Transmembrane helix</keyword>
<dbReference type="InterPro" id="IPR012902">
    <property type="entry name" value="N_methyl_site"/>
</dbReference>
<keyword evidence="1" id="KW-0472">Membrane</keyword>